<keyword evidence="5" id="KW-0418">Kinase</keyword>
<accession>A0A4R6SS85</accession>
<dbReference type="EC" id="2.7.13.3" evidence="2"/>
<dbReference type="NCBIfam" id="TIGR00229">
    <property type="entry name" value="sensory_box"/>
    <property type="match status" value="4"/>
</dbReference>
<evidence type="ECO:0000259" key="7">
    <source>
        <dbReference type="PROSITE" id="PS50113"/>
    </source>
</evidence>
<dbReference type="AlphaFoldDB" id="A0A4R6SS85"/>
<feature type="domain" description="PAC" evidence="7">
    <location>
        <begin position="644"/>
        <end position="695"/>
    </location>
</feature>
<dbReference type="SMART" id="SM00091">
    <property type="entry name" value="PAS"/>
    <property type="match status" value="5"/>
</dbReference>
<comment type="caution">
    <text evidence="8">The sequence shown here is derived from an EMBL/GenBank/DDBJ whole genome shotgun (WGS) entry which is preliminary data.</text>
</comment>
<organism evidence="8 9">
    <name type="scientific">Pedobacter metabolipauper</name>
    <dbReference type="NCBI Taxonomy" id="425513"/>
    <lineage>
        <taxon>Bacteria</taxon>
        <taxon>Pseudomonadati</taxon>
        <taxon>Bacteroidota</taxon>
        <taxon>Sphingobacteriia</taxon>
        <taxon>Sphingobacteriales</taxon>
        <taxon>Sphingobacteriaceae</taxon>
        <taxon>Pedobacter</taxon>
    </lineage>
</organism>
<name>A0A4R6SS85_9SPHI</name>
<dbReference type="Gene3D" id="3.30.450.20">
    <property type="entry name" value="PAS domain"/>
    <property type="match status" value="5"/>
</dbReference>
<dbReference type="SMART" id="SM00086">
    <property type="entry name" value="PAC"/>
    <property type="match status" value="4"/>
</dbReference>
<dbReference type="EMBL" id="SNYC01000010">
    <property type="protein sequence ID" value="TDQ06193.1"/>
    <property type="molecule type" value="Genomic_DNA"/>
</dbReference>
<dbReference type="Gene3D" id="2.10.70.100">
    <property type="match status" value="1"/>
</dbReference>
<evidence type="ECO:0000259" key="6">
    <source>
        <dbReference type="PROSITE" id="PS50112"/>
    </source>
</evidence>
<dbReference type="Gene3D" id="3.30.450.40">
    <property type="match status" value="1"/>
</dbReference>
<feature type="domain" description="PAC" evidence="7">
    <location>
        <begin position="518"/>
        <end position="570"/>
    </location>
</feature>
<evidence type="ECO:0000313" key="8">
    <source>
        <dbReference type="EMBL" id="TDQ06193.1"/>
    </source>
</evidence>
<dbReference type="InterPro" id="IPR052162">
    <property type="entry name" value="Sensor_kinase/Photoreceptor"/>
</dbReference>
<evidence type="ECO:0000256" key="2">
    <source>
        <dbReference type="ARBA" id="ARBA00012438"/>
    </source>
</evidence>
<dbReference type="InterPro" id="IPR013656">
    <property type="entry name" value="PAS_4"/>
</dbReference>
<comment type="catalytic activity">
    <reaction evidence="1">
        <text>ATP + protein L-histidine = ADP + protein N-phospho-L-histidine.</text>
        <dbReference type="EC" id="2.7.13.3"/>
    </reaction>
</comment>
<keyword evidence="3" id="KW-0597">Phosphoprotein</keyword>
<evidence type="ECO:0000256" key="4">
    <source>
        <dbReference type="ARBA" id="ARBA00022679"/>
    </source>
</evidence>
<dbReference type="RefSeq" id="WP_133578360.1">
    <property type="nucleotide sequence ID" value="NZ_SNYC01000010.1"/>
</dbReference>
<dbReference type="SUPFAM" id="SSF55785">
    <property type="entry name" value="PYP-like sensor domain (PAS domain)"/>
    <property type="match status" value="5"/>
</dbReference>
<gene>
    <name evidence="8" type="ORF">ATK78_4574</name>
</gene>
<feature type="domain" description="PAC" evidence="7">
    <location>
        <begin position="770"/>
        <end position="822"/>
    </location>
</feature>
<feature type="domain" description="PAS" evidence="6">
    <location>
        <begin position="462"/>
        <end position="515"/>
    </location>
</feature>
<dbReference type="SMART" id="SM00065">
    <property type="entry name" value="GAF"/>
    <property type="match status" value="1"/>
</dbReference>
<dbReference type="PANTHER" id="PTHR43304">
    <property type="entry name" value="PHYTOCHROME-LIKE PROTEIN CPH1"/>
    <property type="match status" value="1"/>
</dbReference>
<reference evidence="8 9" key="1">
    <citation type="submission" date="2019-03" db="EMBL/GenBank/DDBJ databases">
        <title>Genomic Encyclopedia of Archaeal and Bacterial Type Strains, Phase II (KMG-II): from individual species to whole genera.</title>
        <authorList>
            <person name="Goeker M."/>
        </authorList>
    </citation>
    <scope>NUCLEOTIDE SEQUENCE [LARGE SCALE GENOMIC DNA]</scope>
    <source>
        <strain evidence="8 9">DSM 19035</strain>
    </source>
</reference>
<evidence type="ECO:0000256" key="1">
    <source>
        <dbReference type="ARBA" id="ARBA00000085"/>
    </source>
</evidence>
<sequence>MKLNEIELLFNCQPTPGIILETNDPKFSIASVNDAFLQATQRERSDLIGKGFFEAFPKNPDDDGTRTQAIIAGFRQALNKQTNRIELHKYNLFPANTEHAEERYWRVEIYPLLNESGEVQYIAQSLIDISAQYHAEQEIKDNEEKIGNRNLDLFNFSPVPIMVYDTINLQILAVNLAAQKDYGYTRDEFLSLTVESLFPQEDLPVMQEMIESKVVPGLSNKAYVRHVKKDGTIIDVKAESTPLPSWGNNTRIVMAIDITERVRSRLASKVHHDLEHLEKRVLELNSKKEMPIKEVLLLYVSGIEAIFPDMLCSIMQVKNYRLFSWASPSIAQPYLDSIEGIAVADRIGSCGTAAFLKELVISSDIANDPRWDSHQAIALAANLHACWSYPIINYKGDVLATFGIYYQEVRTPDMEEMKLIERAASFLKVILENREFAEELRETSRFMIQVQSMANFGNWSWDVENNLVTWSDTLYTIYGLNKNEFEARFESYLELLYPDDRDRVKQTIQNILHDKKDVKFEERILRPNGELRYLKSWATLKCDEEGNPLKMIGACLDITDIKKAEEDLILSEHRFKNLIQDGSDLIAILDNEGNFQYVSPNAERVIGVKQENLLEKNAFSFMYEGDKEWVKNMLEELENKRTLKLAPIRFIDSNDKIRWVETVLTDMRNDPAIKGIVANARDVTSRVENELKIKEHLDRYNIVSEATSDSIWDANLITDELTWNNGIKGMFGYTDVMTNYQWWHERVHPDDIHRVIAVIDGNIQEKRPRWTSEYRFLDAAGNYKVVLDRGFLIFNEAGRAIRMIGAMQDITERINHIQAIADHNQLLKEISWAQAHLVRGPLARIMGISELIRDPDIDAETLKTLQSYLDISSKELDHTIREIIAKSEISTLVNVKTAN</sequence>
<dbReference type="OrthoDB" id="6231665at2"/>
<dbReference type="InterPro" id="IPR029016">
    <property type="entry name" value="GAF-like_dom_sf"/>
</dbReference>
<dbReference type="Pfam" id="PF08447">
    <property type="entry name" value="PAS_3"/>
    <property type="match status" value="2"/>
</dbReference>
<dbReference type="CDD" id="cd00130">
    <property type="entry name" value="PAS"/>
    <property type="match status" value="4"/>
</dbReference>
<dbReference type="Pfam" id="PF13185">
    <property type="entry name" value="GAF_2"/>
    <property type="match status" value="1"/>
</dbReference>
<dbReference type="PANTHER" id="PTHR43304:SF1">
    <property type="entry name" value="PAC DOMAIN-CONTAINING PROTEIN"/>
    <property type="match status" value="1"/>
</dbReference>
<feature type="domain" description="PAS" evidence="6">
    <location>
        <begin position="160"/>
        <end position="217"/>
    </location>
</feature>
<keyword evidence="9" id="KW-1185">Reference proteome</keyword>
<dbReference type="GO" id="GO:0004673">
    <property type="term" value="F:protein histidine kinase activity"/>
    <property type="evidence" value="ECO:0007669"/>
    <property type="project" value="UniProtKB-EC"/>
</dbReference>
<dbReference type="InterPro" id="IPR035965">
    <property type="entry name" value="PAS-like_dom_sf"/>
</dbReference>
<dbReference type="Proteomes" id="UP000295620">
    <property type="component" value="Unassembled WGS sequence"/>
</dbReference>
<dbReference type="InterPro" id="IPR003018">
    <property type="entry name" value="GAF"/>
</dbReference>
<keyword evidence="4" id="KW-0808">Transferase</keyword>
<evidence type="ECO:0000256" key="5">
    <source>
        <dbReference type="ARBA" id="ARBA00022777"/>
    </source>
</evidence>
<dbReference type="Pfam" id="PF13426">
    <property type="entry name" value="PAS_9"/>
    <property type="match status" value="2"/>
</dbReference>
<dbReference type="PROSITE" id="PS50112">
    <property type="entry name" value="PAS"/>
    <property type="match status" value="3"/>
</dbReference>
<dbReference type="PROSITE" id="PS50113">
    <property type="entry name" value="PAC"/>
    <property type="match status" value="4"/>
</dbReference>
<dbReference type="InterPro" id="IPR000014">
    <property type="entry name" value="PAS"/>
</dbReference>
<proteinExistence type="predicted"/>
<dbReference type="InterPro" id="IPR013655">
    <property type="entry name" value="PAS_fold_3"/>
</dbReference>
<feature type="domain" description="PAS" evidence="6">
    <location>
        <begin position="571"/>
        <end position="641"/>
    </location>
</feature>
<evidence type="ECO:0000256" key="3">
    <source>
        <dbReference type="ARBA" id="ARBA00022553"/>
    </source>
</evidence>
<dbReference type="SUPFAM" id="SSF55781">
    <property type="entry name" value="GAF domain-like"/>
    <property type="match status" value="1"/>
</dbReference>
<dbReference type="Pfam" id="PF08448">
    <property type="entry name" value="PAS_4"/>
    <property type="match status" value="1"/>
</dbReference>
<evidence type="ECO:0000313" key="9">
    <source>
        <dbReference type="Proteomes" id="UP000295620"/>
    </source>
</evidence>
<protein>
    <recommendedName>
        <fullName evidence="2">histidine kinase</fullName>
        <ecNumber evidence="2">2.7.13.3</ecNumber>
    </recommendedName>
</protein>
<dbReference type="InterPro" id="IPR000700">
    <property type="entry name" value="PAS-assoc_C"/>
</dbReference>
<dbReference type="InterPro" id="IPR001610">
    <property type="entry name" value="PAC"/>
</dbReference>
<feature type="domain" description="PAC" evidence="7">
    <location>
        <begin position="83"/>
        <end position="141"/>
    </location>
</feature>